<reference evidence="1 2" key="2">
    <citation type="journal article" date="2022" name="Mol. Ecol. Resour.">
        <title>The genomes of chicory, endive, great burdock and yacon provide insights into Asteraceae paleo-polyploidization history and plant inulin production.</title>
        <authorList>
            <person name="Fan W."/>
            <person name="Wang S."/>
            <person name="Wang H."/>
            <person name="Wang A."/>
            <person name="Jiang F."/>
            <person name="Liu H."/>
            <person name="Zhao H."/>
            <person name="Xu D."/>
            <person name="Zhang Y."/>
        </authorList>
    </citation>
    <scope>NUCLEOTIDE SEQUENCE [LARGE SCALE GENOMIC DNA]</scope>
    <source>
        <strain evidence="2">cv. Niubang</strain>
    </source>
</reference>
<name>A0ACB8YK38_ARCLA</name>
<keyword evidence="2" id="KW-1185">Reference proteome</keyword>
<proteinExistence type="predicted"/>
<accession>A0ACB8YK38</accession>
<sequence>MKQIVSLFWPSTGSVTPQISVENKRRVPSGRSVQTFTSSSNPIHTVVVGLPPFSQPHFYTSIFHSRRQPHTTSINRHFLWRH</sequence>
<organism evidence="1 2">
    <name type="scientific">Arctium lappa</name>
    <name type="common">Greater burdock</name>
    <name type="synonym">Lappa major</name>
    <dbReference type="NCBI Taxonomy" id="4217"/>
    <lineage>
        <taxon>Eukaryota</taxon>
        <taxon>Viridiplantae</taxon>
        <taxon>Streptophyta</taxon>
        <taxon>Embryophyta</taxon>
        <taxon>Tracheophyta</taxon>
        <taxon>Spermatophyta</taxon>
        <taxon>Magnoliopsida</taxon>
        <taxon>eudicotyledons</taxon>
        <taxon>Gunneridae</taxon>
        <taxon>Pentapetalae</taxon>
        <taxon>asterids</taxon>
        <taxon>campanulids</taxon>
        <taxon>Asterales</taxon>
        <taxon>Asteraceae</taxon>
        <taxon>Carduoideae</taxon>
        <taxon>Cardueae</taxon>
        <taxon>Arctiinae</taxon>
        <taxon>Arctium</taxon>
    </lineage>
</organism>
<protein>
    <submittedName>
        <fullName evidence="1">Uncharacterized protein</fullName>
    </submittedName>
</protein>
<dbReference type="Proteomes" id="UP001055879">
    <property type="component" value="Linkage Group LG12"/>
</dbReference>
<comment type="caution">
    <text evidence="1">The sequence shown here is derived from an EMBL/GenBank/DDBJ whole genome shotgun (WGS) entry which is preliminary data.</text>
</comment>
<evidence type="ECO:0000313" key="1">
    <source>
        <dbReference type="EMBL" id="KAI3685877.1"/>
    </source>
</evidence>
<gene>
    <name evidence="1" type="ORF">L6452_35138</name>
</gene>
<reference evidence="2" key="1">
    <citation type="journal article" date="2022" name="Mol. Ecol. Resour.">
        <title>The genomes of chicory, endive, great burdock and yacon provide insights into Asteraceae palaeo-polyploidization history and plant inulin production.</title>
        <authorList>
            <person name="Fan W."/>
            <person name="Wang S."/>
            <person name="Wang H."/>
            <person name="Wang A."/>
            <person name="Jiang F."/>
            <person name="Liu H."/>
            <person name="Zhao H."/>
            <person name="Xu D."/>
            <person name="Zhang Y."/>
        </authorList>
    </citation>
    <scope>NUCLEOTIDE SEQUENCE [LARGE SCALE GENOMIC DNA]</scope>
    <source>
        <strain evidence="2">cv. Niubang</strain>
    </source>
</reference>
<dbReference type="EMBL" id="CM042058">
    <property type="protein sequence ID" value="KAI3685877.1"/>
    <property type="molecule type" value="Genomic_DNA"/>
</dbReference>
<evidence type="ECO:0000313" key="2">
    <source>
        <dbReference type="Proteomes" id="UP001055879"/>
    </source>
</evidence>